<feature type="transmembrane region" description="Helical" evidence="8">
    <location>
        <begin position="196"/>
        <end position="217"/>
    </location>
</feature>
<dbReference type="GO" id="GO:0009103">
    <property type="term" value="P:lipopolysaccharide biosynthetic process"/>
    <property type="evidence" value="ECO:0007669"/>
    <property type="project" value="TreeGrafter"/>
</dbReference>
<feature type="transmembrane region" description="Helical" evidence="8">
    <location>
        <begin position="125"/>
        <end position="143"/>
    </location>
</feature>
<organism evidence="9 10">
    <name type="scientific">Pseudoxanthomonas dokdonensis</name>
    <dbReference type="NCBI Taxonomy" id="344882"/>
    <lineage>
        <taxon>Bacteria</taxon>
        <taxon>Pseudomonadati</taxon>
        <taxon>Pseudomonadota</taxon>
        <taxon>Gammaproteobacteria</taxon>
        <taxon>Lysobacterales</taxon>
        <taxon>Lysobacteraceae</taxon>
        <taxon>Pseudoxanthomonas</taxon>
    </lineage>
</organism>
<keyword evidence="5 8" id="KW-1133">Transmembrane helix</keyword>
<comment type="caution">
    <text evidence="9">The sequence shown here is derived from an EMBL/GenBank/DDBJ whole genome shotgun (WGS) entry which is preliminary data.</text>
</comment>
<dbReference type="PANTHER" id="PTHR22926:SF3">
    <property type="entry name" value="UNDECAPRENYL-PHOSPHATE ALPHA-N-ACETYLGLUCOSAMINYL 1-PHOSPHATE TRANSFERASE"/>
    <property type="match status" value="1"/>
</dbReference>
<feature type="transmembrane region" description="Helical" evidence="8">
    <location>
        <begin position="172"/>
        <end position="189"/>
    </location>
</feature>
<keyword evidence="10" id="KW-1185">Reference proteome</keyword>
<evidence type="ECO:0000256" key="7">
    <source>
        <dbReference type="PIRSR" id="PIRSR600715-1"/>
    </source>
</evidence>
<evidence type="ECO:0000256" key="8">
    <source>
        <dbReference type="SAM" id="Phobius"/>
    </source>
</evidence>
<keyword evidence="6 8" id="KW-0472">Membrane</keyword>
<dbReference type="EMBL" id="LDJL01000004">
    <property type="protein sequence ID" value="KRG71121.1"/>
    <property type="molecule type" value="Genomic_DNA"/>
</dbReference>
<feature type="transmembrane region" description="Helical" evidence="8">
    <location>
        <begin position="223"/>
        <end position="243"/>
    </location>
</feature>
<dbReference type="GO" id="GO:0044038">
    <property type="term" value="P:cell wall macromolecule biosynthetic process"/>
    <property type="evidence" value="ECO:0007669"/>
    <property type="project" value="TreeGrafter"/>
</dbReference>
<evidence type="ECO:0008006" key="11">
    <source>
        <dbReference type="Google" id="ProtNLM"/>
    </source>
</evidence>
<dbReference type="InterPro" id="IPR000715">
    <property type="entry name" value="Glycosyl_transferase_4"/>
</dbReference>
<dbReference type="STRING" id="344882.ABB29_04720"/>
<feature type="transmembrane region" description="Helical" evidence="8">
    <location>
        <begin position="296"/>
        <end position="316"/>
    </location>
</feature>
<keyword evidence="4 8" id="KW-0812">Transmembrane</keyword>
<evidence type="ECO:0000256" key="1">
    <source>
        <dbReference type="ARBA" id="ARBA00004651"/>
    </source>
</evidence>
<dbReference type="GO" id="GO:0071555">
    <property type="term" value="P:cell wall organization"/>
    <property type="evidence" value="ECO:0007669"/>
    <property type="project" value="TreeGrafter"/>
</dbReference>
<evidence type="ECO:0000313" key="10">
    <source>
        <dbReference type="Proteomes" id="UP000052052"/>
    </source>
</evidence>
<feature type="transmembrane region" description="Helical" evidence="8">
    <location>
        <begin position="6"/>
        <end position="27"/>
    </location>
</feature>
<evidence type="ECO:0000256" key="3">
    <source>
        <dbReference type="ARBA" id="ARBA00022679"/>
    </source>
</evidence>
<dbReference type="OrthoDB" id="9783652at2"/>
<feature type="transmembrane region" description="Helical" evidence="8">
    <location>
        <begin position="103"/>
        <end position="119"/>
    </location>
</feature>
<keyword evidence="3" id="KW-0808">Transferase</keyword>
<dbReference type="PANTHER" id="PTHR22926">
    <property type="entry name" value="PHOSPHO-N-ACETYLMURAMOYL-PENTAPEPTIDE-TRANSFERASE"/>
    <property type="match status" value="1"/>
</dbReference>
<dbReference type="Proteomes" id="UP000052052">
    <property type="component" value="Unassembled WGS sequence"/>
</dbReference>
<dbReference type="Pfam" id="PF00953">
    <property type="entry name" value="Glycos_transf_4"/>
    <property type="match status" value="1"/>
</dbReference>
<name>A0A0R0CZ18_9GAMM</name>
<feature type="transmembrane region" description="Helical" evidence="8">
    <location>
        <begin position="48"/>
        <end position="67"/>
    </location>
</feature>
<feature type="transmembrane region" description="Helical" evidence="8">
    <location>
        <begin position="272"/>
        <end position="290"/>
    </location>
</feature>
<feature type="transmembrane region" description="Helical" evidence="8">
    <location>
        <begin position="150"/>
        <end position="166"/>
    </location>
</feature>
<dbReference type="AlphaFoldDB" id="A0A0R0CZ18"/>
<keyword evidence="7" id="KW-0479">Metal-binding</keyword>
<comment type="cofactor">
    <cofactor evidence="7">
        <name>Mg(2+)</name>
        <dbReference type="ChEBI" id="CHEBI:18420"/>
    </cofactor>
</comment>
<dbReference type="RefSeq" id="WP_157062492.1">
    <property type="nucleotide sequence ID" value="NZ_LDJL01000004.1"/>
</dbReference>
<dbReference type="GO" id="GO:0005886">
    <property type="term" value="C:plasma membrane"/>
    <property type="evidence" value="ECO:0007669"/>
    <property type="project" value="UniProtKB-SubCell"/>
</dbReference>
<dbReference type="GO" id="GO:0016780">
    <property type="term" value="F:phosphotransferase activity, for other substituted phosphate groups"/>
    <property type="evidence" value="ECO:0007669"/>
    <property type="project" value="InterPro"/>
</dbReference>
<evidence type="ECO:0000256" key="2">
    <source>
        <dbReference type="ARBA" id="ARBA00022475"/>
    </source>
</evidence>
<feature type="transmembrane region" description="Helical" evidence="8">
    <location>
        <begin position="73"/>
        <end position="91"/>
    </location>
</feature>
<evidence type="ECO:0000313" key="9">
    <source>
        <dbReference type="EMBL" id="KRG71121.1"/>
    </source>
</evidence>
<proteinExistence type="predicted"/>
<evidence type="ECO:0000256" key="6">
    <source>
        <dbReference type="ARBA" id="ARBA00023136"/>
    </source>
</evidence>
<feature type="binding site" evidence="7">
    <location>
        <position position="142"/>
    </location>
    <ligand>
        <name>Mg(2+)</name>
        <dbReference type="ChEBI" id="CHEBI:18420"/>
    </ligand>
</feature>
<keyword evidence="7" id="KW-0460">Magnesium</keyword>
<gene>
    <name evidence="9" type="ORF">ABB29_04720</name>
</gene>
<protein>
    <recommendedName>
        <fullName evidence="11">Lipopolysaccharide biosynthesis protein</fullName>
    </recommendedName>
</protein>
<evidence type="ECO:0000256" key="5">
    <source>
        <dbReference type="ARBA" id="ARBA00022989"/>
    </source>
</evidence>
<reference evidence="9 10" key="1">
    <citation type="submission" date="2015-05" db="EMBL/GenBank/DDBJ databases">
        <title>Genome sequencing and analysis of members of genus Stenotrophomonas.</title>
        <authorList>
            <person name="Patil P.P."/>
            <person name="Midha S."/>
            <person name="Patil P.B."/>
        </authorList>
    </citation>
    <scope>NUCLEOTIDE SEQUENCE [LARGE SCALE GENOMIC DNA]</scope>
    <source>
        <strain evidence="9 10">DSM 21858</strain>
    </source>
</reference>
<accession>A0A0R0CZ18</accession>
<evidence type="ECO:0000256" key="4">
    <source>
        <dbReference type="ARBA" id="ARBA00022692"/>
    </source>
</evidence>
<keyword evidence="2" id="KW-1003">Cell membrane</keyword>
<comment type="subcellular location">
    <subcellularLocation>
        <location evidence="1">Cell membrane</location>
        <topology evidence="1">Multi-pass membrane protein</topology>
    </subcellularLocation>
</comment>
<dbReference type="PATRIC" id="fig|344882.3.peg.2281"/>
<dbReference type="GO" id="GO:0046872">
    <property type="term" value="F:metal ion binding"/>
    <property type="evidence" value="ECO:0007669"/>
    <property type="project" value="UniProtKB-KW"/>
</dbReference>
<sequence length="326" mass="35042">MPATIVWLLLCFIATAIGTWLSIRYALHRRLLDQPGARRSHQIATPRGGGIAIVATLLLASLFLLWSGTGPRTTFASFALGLLLVAGVGWWDDHQPLSPRLRLAVQGAAAALLAWGFHADGGSSWQALVAFSSVLVLVNVWNFMDGINGLAVSQAGLVALAFVGFAPDGWSWLALALVAACCGFLPFNFPHARIFLGDVGSGGLGFVLAALLASTAAADRLDWWLLFLPLAAFLVDAGFTLLCRILRGVKWWEPHVEHAYQRAAQANGHSRVTLGYGAFTLLGLTFTLLSRWAIMPYIPLLALALLGGGVFGWLRLRKGVRCFGKE</sequence>
<feature type="binding site" evidence="7">
    <location>
        <position position="198"/>
    </location>
    <ligand>
        <name>Mg(2+)</name>
        <dbReference type="ChEBI" id="CHEBI:18420"/>
    </ligand>
</feature>